<dbReference type="Pfam" id="PF13193">
    <property type="entry name" value="AMP-binding_C"/>
    <property type="match status" value="1"/>
</dbReference>
<sequence length="639" mass="70111">MASISLKPQDVTSPASLLPGERTRALIAAKFYPGVYRSFLCYAIFDAPETIRVIDMQSTMQELPLNLQRILSYGATVYSTTPVTTFEGEVPQASSFGEVAARAAAFAHALRDDLGINGDQRVGSFMYNCNEHLETLFAVACMGAVFNPLNKQLMNDQIRHIINHAQDEVIVADQRLAKQLGSILSGGCPFVRAVVFIGRSDIAQAAAHIPEHIACYGYEKLLDGKSTVFHWPVLEETTAAAICYSTGTTGAPKGVAYSHRALYLQAMNLRTTDSVAVAHGQSFLCCVPIYHILSWCVPIAAFMSGTPLIFPGADVSGPSLAHMIATSHPRVANGVPTLWIQLMVHYMRNAPERMSLQEIFVGGSAVPPMLIDLWEQRYGVDVVHVWGMTETLAIGTVARPPSGVSGETRREYRISQGRFPASLEFRVVNDGEVMSSTDRNQGEIQVRGNWVTGSYYHSETEEAGGVASTFREHEVDDAPEQFTPDGWLRTGDVGSVTRDGFLTVKDRARDVIRSGGEWIYSAMLENAIMNQKVVVEAAVVGYPDTKWGERPLAVTRLVDGVEANAETAERLRDALRDSFPNWMLPEYWAFVQHIDKTSVGKFDKIDLREHLAAGDYDVIALQGPGADSPGNTTPPRREH</sequence>
<dbReference type="PROSITE" id="PS00455">
    <property type="entry name" value="AMP_BINDING"/>
    <property type="match status" value="1"/>
</dbReference>
<evidence type="ECO:0000259" key="2">
    <source>
        <dbReference type="Pfam" id="PF13193"/>
    </source>
</evidence>
<reference evidence="3 4" key="1">
    <citation type="submission" date="2018-11" db="EMBL/GenBank/DDBJ databases">
        <authorList>
            <person name="Kleinhagauer T."/>
            <person name="Glaeser S.P."/>
            <person name="Spergser J."/>
            <person name="Ruckert C."/>
            <person name="Kaempfer P."/>
            <person name="Busse H.-J."/>
        </authorList>
    </citation>
    <scope>NUCLEOTIDE SEQUENCE [LARGE SCALE GENOMIC DNA]</scope>
    <source>
        <strain evidence="3 4">W8</strain>
    </source>
</reference>
<dbReference type="InterPro" id="IPR025110">
    <property type="entry name" value="AMP-bd_C"/>
</dbReference>
<dbReference type="InterPro" id="IPR000873">
    <property type="entry name" value="AMP-dep_synth/lig_dom"/>
</dbReference>
<dbReference type="SUPFAM" id="SSF56801">
    <property type="entry name" value="Acetyl-CoA synthetase-like"/>
    <property type="match status" value="1"/>
</dbReference>
<dbReference type="Gene3D" id="3.30.300.30">
    <property type="match status" value="1"/>
</dbReference>
<keyword evidence="4" id="KW-1185">Reference proteome</keyword>
<dbReference type="NCBIfam" id="NF004143">
    <property type="entry name" value="PRK05620.1"/>
    <property type="match status" value="1"/>
</dbReference>
<dbReference type="InterPro" id="IPR020845">
    <property type="entry name" value="AMP-binding_CS"/>
</dbReference>
<dbReference type="PANTHER" id="PTHR43767:SF11">
    <property type="entry name" value="MEDIUM-CHAIN-FATTY-ACID--COA LIGASE"/>
    <property type="match status" value="1"/>
</dbReference>
<organism evidence="3 4">
    <name type="scientific">Corynebacterium gerontici</name>
    <dbReference type="NCBI Taxonomy" id="2079234"/>
    <lineage>
        <taxon>Bacteria</taxon>
        <taxon>Bacillati</taxon>
        <taxon>Actinomycetota</taxon>
        <taxon>Actinomycetes</taxon>
        <taxon>Mycobacteriales</taxon>
        <taxon>Corynebacteriaceae</taxon>
        <taxon>Corynebacterium</taxon>
    </lineage>
</organism>
<evidence type="ECO:0000313" key="3">
    <source>
        <dbReference type="EMBL" id="AZA11232.1"/>
    </source>
</evidence>
<feature type="domain" description="AMP-binding enzyme C-terminal" evidence="2">
    <location>
        <begin position="524"/>
        <end position="601"/>
    </location>
</feature>
<dbReference type="InterPro" id="IPR042099">
    <property type="entry name" value="ANL_N_sf"/>
</dbReference>
<dbReference type="GO" id="GO:0004467">
    <property type="term" value="F:long-chain fatty acid-CoA ligase activity"/>
    <property type="evidence" value="ECO:0007669"/>
    <property type="project" value="UniProtKB-EC"/>
</dbReference>
<keyword evidence="3" id="KW-0436">Ligase</keyword>
<dbReference type="Gene3D" id="3.40.50.12780">
    <property type="entry name" value="N-terminal domain of ligase-like"/>
    <property type="match status" value="1"/>
</dbReference>
<dbReference type="InterPro" id="IPR050237">
    <property type="entry name" value="ATP-dep_AMP-bd_enzyme"/>
</dbReference>
<accession>A0A3G6IZV1</accession>
<dbReference type="PANTHER" id="PTHR43767">
    <property type="entry name" value="LONG-CHAIN-FATTY-ACID--COA LIGASE"/>
    <property type="match status" value="1"/>
</dbReference>
<name>A0A3G6IZV1_9CORY</name>
<dbReference type="EC" id="6.2.1.3" evidence="3"/>
<dbReference type="EMBL" id="CP033897">
    <property type="protein sequence ID" value="AZA11232.1"/>
    <property type="molecule type" value="Genomic_DNA"/>
</dbReference>
<dbReference type="AlphaFoldDB" id="A0A3G6IZV1"/>
<evidence type="ECO:0000313" key="4">
    <source>
        <dbReference type="Proteomes" id="UP000271587"/>
    </source>
</evidence>
<dbReference type="InterPro" id="IPR045851">
    <property type="entry name" value="AMP-bd_C_sf"/>
</dbReference>
<evidence type="ECO:0000259" key="1">
    <source>
        <dbReference type="Pfam" id="PF00501"/>
    </source>
</evidence>
<dbReference type="KEGG" id="cgk:CGERO_04580"/>
<dbReference type="Proteomes" id="UP000271587">
    <property type="component" value="Chromosome"/>
</dbReference>
<protein>
    <submittedName>
        <fullName evidence="3">Long-chain-fatty-acid--CoA ligase</fullName>
        <ecNumber evidence="3">6.2.1.3</ecNumber>
    </submittedName>
</protein>
<gene>
    <name evidence="3" type="ORF">CGERO_04580</name>
</gene>
<feature type="domain" description="AMP-dependent synthetase/ligase" evidence="1">
    <location>
        <begin position="91"/>
        <end position="456"/>
    </location>
</feature>
<dbReference type="Pfam" id="PF00501">
    <property type="entry name" value="AMP-binding"/>
    <property type="match status" value="1"/>
</dbReference>
<proteinExistence type="predicted"/>